<dbReference type="Proteomes" id="UP000051966">
    <property type="component" value="Unassembled WGS sequence"/>
</dbReference>
<comment type="caution">
    <text evidence="3">The sequence shown here is derived from an EMBL/GenBank/DDBJ whole genome shotgun (WGS) entry which is preliminary data.</text>
</comment>
<dbReference type="AlphaFoldDB" id="A0A0R1VSQ2"/>
<keyword evidence="4" id="KW-1185">Reference proteome</keyword>
<name>A0A0R1VSQ2_9LACO</name>
<accession>A0A0R1VSQ2</accession>
<dbReference type="Pfam" id="PF13384">
    <property type="entry name" value="HTH_23"/>
    <property type="match status" value="1"/>
</dbReference>
<dbReference type="EMBL" id="AZFY01000085">
    <property type="protein sequence ID" value="KRM08445.1"/>
    <property type="molecule type" value="Genomic_DNA"/>
</dbReference>
<dbReference type="Gene3D" id="1.10.10.60">
    <property type="entry name" value="Homeodomain-like"/>
    <property type="match status" value="1"/>
</dbReference>
<evidence type="ECO:0000256" key="2">
    <source>
        <dbReference type="SAM" id="MobiDB-lite"/>
    </source>
</evidence>
<sequence>MYNKVENSNVTIHNITVVIQLSEQEKQGWTMKQIADDLGVNKMRIYRTISRLNLKEAYKKGQTLYFDQAAKDAVENAIRPNTSQSVRTNPQSRQTKTTDTSANQLLVSLNDRVKAQQTQIETLTRLLDQSQRLQLVAEQRTQKVEKQVADLQQQIGSSTAVATLTKPSQIGERNLDPDYFDKEQTEANNQAASSQMGETPKVKLIPKPEKQAGGFFKHFWQKPLL</sequence>
<feature type="compositionally biased region" description="Polar residues" evidence="2">
    <location>
        <begin position="79"/>
        <end position="101"/>
    </location>
</feature>
<evidence type="ECO:0000313" key="3">
    <source>
        <dbReference type="EMBL" id="KRM08445.1"/>
    </source>
</evidence>
<feature type="region of interest" description="Disordered" evidence="2">
    <location>
        <begin position="77"/>
        <end position="101"/>
    </location>
</feature>
<evidence type="ECO:0000313" key="4">
    <source>
        <dbReference type="Proteomes" id="UP000051966"/>
    </source>
</evidence>
<proteinExistence type="predicted"/>
<reference evidence="3 4" key="1">
    <citation type="journal article" date="2015" name="Genome Announc.">
        <title>Expanding the biotechnology potential of lactobacilli through comparative genomics of 213 strains and associated genera.</title>
        <authorList>
            <person name="Sun Z."/>
            <person name="Harris H.M."/>
            <person name="McCann A."/>
            <person name="Guo C."/>
            <person name="Argimon S."/>
            <person name="Zhang W."/>
            <person name="Yang X."/>
            <person name="Jeffery I.B."/>
            <person name="Cooney J.C."/>
            <person name="Kagawa T.F."/>
            <person name="Liu W."/>
            <person name="Song Y."/>
            <person name="Salvetti E."/>
            <person name="Wrobel A."/>
            <person name="Rasinkangas P."/>
            <person name="Parkhill J."/>
            <person name="Rea M.C."/>
            <person name="O'Sullivan O."/>
            <person name="Ritari J."/>
            <person name="Douillard F.P."/>
            <person name="Paul Ross R."/>
            <person name="Yang R."/>
            <person name="Briner A.E."/>
            <person name="Felis G.E."/>
            <person name="de Vos W.M."/>
            <person name="Barrangou R."/>
            <person name="Klaenhammer T.R."/>
            <person name="Caufield P.W."/>
            <person name="Cui Y."/>
            <person name="Zhang H."/>
            <person name="O'Toole P.W."/>
        </authorList>
    </citation>
    <scope>NUCLEOTIDE SEQUENCE [LARGE SCALE GENOMIC DNA]</scope>
    <source>
        <strain evidence="3 4">DSM 18382</strain>
    </source>
</reference>
<organism evidence="3 4">
    <name type="scientific">Lentilactobacillus farraginis DSM 18382 = JCM 14108</name>
    <dbReference type="NCBI Taxonomy" id="1423743"/>
    <lineage>
        <taxon>Bacteria</taxon>
        <taxon>Bacillati</taxon>
        <taxon>Bacillota</taxon>
        <taxon>Bacilli</taxon>
        <taxon>Lactobacillales</taxon>
        <taxon>Lactobacillaceae</taxon>
        <taxon>Lentilactobacillus</taxon>
    </lineage>
</organism>
<protein>
    <submittedName>
        <fullName evidence="3">Replication protein B</fullName>
    </submittedName>
</protein>
<dbReference type="PATRIC" id="fig|1423743.5.peg.235"/>
<gene>
    <name evidence="3" type="ORF">FD41_GL000221</name>
</gene>
<feature type="coiled-coil region" evidence="1">
    <location>
        <begin position="106"/>
        <end position="154"/>
    </location>
</feature>
<evidence type="ECO:0000256" key="1">
    <source>
        <dbReference type="SAM" id="Coils"/>
    </source>
</evidence>
<keyword evidence="1" id="KW-0175">Coiled coil</keyword>